<comment type="caution">
    <text evidence="1">The sequence shown here is derived from an EMBL/GenBank/DDBJ whole genome shotgun (WGS) entry which is preliminary data.</text>
</comment>
<organism evidence="1 2">
    <name type="scientific">Brassica cretica</name>
    <name type="common">Mustard</name>
    <dbReference type="NCBI Taxonomy" id="69181"/>
    <lineage>
        <taxon>Eukaryota</taxon>
        <taxon>Viridiplantae</taxon>
        <taxon>Streptophyta</taxon>
        <taxon>Embryophyta</taxon>
        <taxon>Tracheophyta</taxon>
        <taxon>Spermatophyta</taxon>
        <taxon>Magnoliopsida</taxon>
        <taxon>eudicotyledons</taxon>
        <taxon>Gunneridae</taxon>
        <taxon>Pentapetalae</taxon>
        <taxon>rosids</taxon>
        <taxon>malvids</taxon>
        <taxon>Brassicales</taxon>
        <taxon>Brassicaceae</taxon>
        <taxon>Brassiceae</taxon>
        <taxon>Brassica</taxon>
    </lineage>
</organism>
<protein>
    <submittedName>
        <fullName evidence="1">Uncharacterized protein</fullName>
    </submittedName>
</protein>
<gene>
    <name evidence="1" type="ORF">F2Q68_00002240</name>
</gene>
<dbReference type="Proteomes" id="UP000712281">
    <property type="component" value="Unassembled WGS sequence"/>
</dbReference>
<sequence>MMGLERVAYIVGIFSLPSTADHPDLSPFSLHADLYPKLLITTSTASISPSSST</sequence>
<dbReference type="AlphaFoldDB" id="A0A8S9JBR4"/>
<accession>A0A8S9JBR4</accession>
<dbReference type="EMBL" id="QGKW02001660">
    <property type="protein sequence ID" value="KAF2578717.1"/>
    <property type="molecule type" value="Genomic_DNA"/>
</dbReference>
<reference evidence="1" key="1">
    <citation type="submission" date="2019-12" db="EMBL/GenBank/DDBJ databases">
        <title>Genome sequencing and annotation of Brassica cretica.</title>
        <authorList>
            <person name="Studholme D.J."/>
            <person name="Sarris P.F."/>
        </authorList>
    </citation>
    <scope>NUCLEOTIDE SEQUENCE</scope>
    <source>
        <strain evidence="1">PFS-001/15</strain>
        <tissue evidence="1">Leaf</tissue>
    </source>
</reference>
<proteinExistence type="predicted"/>
<evidence type="ECO:0000313" key="1">
    <source>
        <dbReference type="EMBL" id="KAF2578717.1"/>
    </source>
</evidence>
<evidence type="ECO:0000313" key="2">
    <source>
        <dbReference type="Proteomes" id="UP000712281"/>
    </source>
</evidence>
<name>A0A8S9JBR4_BRACR</name>